<gene>
    <name evidence="1" type="ORF">QOZ98_002979</name>
</gene>
<sequence length="142" mass="16512">MIKFSVIQSIDSFPRWEEILAVALGLANEFSVVFPNGDPDPENPLMNGKPEIESLPDLKVGRWPDMENSSIYFGSLDDSIRKLMMEFNRQNPDQDFSYLWHYSLYRNGIELLNVQDFTVCLTDLDTELTDSLEKLQIDWRDD</sequence>
<dbReference type="Proteomes" id="UP001241988">
    <property type="component" value="Unassembled WGS sequence"/>
</dbReference>
<reference evidence="1 2" key="1">
    <citation type="submission" date="2023-07" db="EMBL/GenBank/DDBJ databases">
        <title>Genomic Encyclopedia of Type Strains, Phase IV (KMG-IV): sequencing the most valuable type-strain genomes for metagenomic binning, comparative biology and taxonomic classification.</title>
        <authorList>
            <person name="Goeker M."/>
        </authorList>
    </citation>
    <scope>NUCLEOTIDE SEQUENCE [LARGE SCALE GENOMIC DNA]</scope>
    <source>
        <strain evidence="1 2">DSM 16419</strain>
    </source>
</reference>
<accession>A0ABU0GXP2</accession>
<dbReference type="RefSeq" id="WP_308788126.1">
    <property type="nucleotide sequence ID" value="NZ_JAUSWB010000007.1"/>
</dbReference>
<dbReference type="EMBL" id="JAUSWB010000007">
    <property type="protein sequence ID" value="MDQ0430143.1"/>
    <property type="molecule type" value="Genomic_DNA"/>
</dbReference>
<name>A0ABU0GXP2_9BACL</name>
<keyword evidence="2" id="KW-1185">Reference proteome</keyword>
<evidence type="ECO:0000313" key="2">
    <source>
        <dbReference type="Proteomes" id="UP001241988"/>
    </source>
</evidence>
<comment type="caution">
    <text evidence="1">The sequence shown here is derived from an EMBL/GenBank/DDBJ whole genome shotgun (WGS) entry which is preliminary data.</text>
</comment>
<evidence type="ECO:0008006" key="3">
    <source>
        <dbReference type="Google" id="ProtNLM"/>
    </source>
</evidence>
<protein>
    <recommendedName>
        <fullName evidence="3">DUF4279 domain-containing protein</fullName>
    </recommendedName>
</protein>
<evidence type="ECO:0000313" key="1">
    <source>
        <dbReference type="EMBL" id="MDQ0430143.1"/>
    </source>
</evidence>
<proteinExistence type="predicted"/>
<organism evidence="1 2">
    <name type="scientific">Planomicrobium stackebrandtii</name>
    <dbReference type="NCBI Taxonomy" id="253160"/>
    <lineage>
        <taxon>Bacteria</taxon>
        <taxon>Bacillati</taxon>
        <taxon>Bacillota</taxon>
        <taxon>Bacilli</taxon>
        <taxon>Bacillales</taxon>
        <taxon>Caryophanaceae</taxon>
        <taxon>Planomicrobium</taxon>
    </lineage>
</organism>